<dbReference type="InterPro" id="IPR053235">
    <property type="entry name" value="Ser_Thr_kinase"/>
</dbReference>
<dbReference type="GO" id="GO:0005524">
    <property type="term" value="F:ATP binding"/>
    <property type="evidence" value="ECO:0007669"/>
    <property type="project" value="UniProtKB-UniRule"/>
</dbReference>
<feature type="domain" description="FHA" evidence="4">
    <location>
        <begin position="334"/>
        <end position="397"/>
    </location>
</feature>
<dbReference type="Pfam" id="PF00069">
    <property type="entry name" value="Pkinase"/>
    <property type="match status" value="1"/>
</dbReference>
<dbReference type="EMBL" id="AP019860">
    <property type="protein sequence ID" value="BBM88045.1"/>
    <property type="molecule type" value="Genomic_DNA"/>
</dbReference>
<evidence type="ECO:0000259" key="5">
    <source>
        <dbReference type="PROSITE" id="PS50011"/>
    </source>
</evidence>
<dbReference type="GO" id="GO:0004674">
    <property type="term" value="F:protein serine/threonine kinase activity"/>
    <property type="evidence" value="ECO:0007669"/>
    <property type="project" value="UniProtKB-KW"/>
</dbReference>
<dbReference type="InterPro" id="IPR008984">
    <property type="entry name" value="SMAD_FHA_dom_sf"/>
</dbReference>
<dbReference type="SUPFAM" id="SSF49879">
    <property type="entry name" value="SMAD/FHA domain"/>
    <property type="match status" value="1"/>
</dbReference>
<dbReference type="RefSeq" id="WP_151972167.1">
    <property type="nucleotide sequence ID" value="NZ_AP019860.1"/>
</dbReference>
<dbReference type="Gene3D" id="2.60.200.20">
    <property type="match status" value="1"/>
</dbReference>
<dbReference type="SMART" id="SM00240">
    <property type="entry name" value="FHA"/>
    <property type="match status" value="1"/>
</dbReference>
<dbReference type="Gene3D" id="1.10.510.10">
    <property type="entry name" value="Transferase(Phosphotransferase) domain 1"/>
    <property type="match status" value="1"/>
</dbReference>
<dbReference type="OrthoDB" id="6111975at2"/>
<dbReference type="Pfam" id="PF00498">
    <property type="entry name" value="FHA"/>
    <property type="match status" value="1"/>
</dbReference>
<feature type="binding site" evidence="3">
    <location>
        <position position="37"/>
    </location>
    <ligand>
        <name>ATP</name>
        <dbReference type="ChEBI" id="CHEBI:30616"/>
    </ligand>
</feature>
<evidence type="ECO:0000313" key="7">
    <source>
        <dbReference type="Proteomes" id="UP000326354"/>
    </source>
</evidence>
<dbReference type="PANTHER" id="PTHR24361">
    <property type="entry name" value="MITOGEN-ACTIVATED KINASE KINASE KINASE"/>
    <property type="match status" value="1"/>
</dbReference>
<dbReference type="SMART" id="SM00220">
    <property type="entry name" value="S_TKc"/>
    <property type="match status" value="1"/>
</dbReference>
<dbReference type="GO" id="GO:0005737">
    <property type="term" value="C:cytoplasm"/>
    <property type="evidence" value="ECO:0007669"/>
    <property type="project" value="TreeGrafter"/>
</dbReference>
<keyword evidence="2 3" id="KW-0067">ATP-binding</keyword>
<keyword evidence="1 3" id="KW-0547">Nucleotide-binding</keyword>
<dbReference type="InterPro" id="IPR000253">
    <property type="entry name" value="FHA_dom"/>
</dbReference>
<dbReference type="SUPFAM" id="SSF56112">
    <property type="entry name" value="Protein kinase-like (PK-like)"/>
    <property type="match status" value="1"/>
</dbReference>
<dbReference type="InterPro" id="IPR008271">
    <property type="entry name" value="Ser/Thr_kinase_AS"/>
</dbReference>
<keyword evidence="6" id="KW-0723">Serine/threonine-protein kinase</keyword>
<name>A0A5S9IWY9_UABAM</name>
<organism evidence="6 7">
    <name type="scientific">Uabimicrobium amorphum</name>
    <dbReference type="NCBI Taxonomy" id="2596890"/>
    <lineage>
        <taxon>Bacteria</taxon>
        <taxon>Pseudomonadati</taxon>
        <taxon>Planctomycetota</taxon>
        <taxon>Candidatus Uabimicrobiia</taxon>
        <taxon>Candidatus Uabimicrobiales</taxon>
        <taxon>Candidatus Uabimicrobiaceae</taxon>
        <taxon>Candidatus Uabimicrobium</taxon>
    </lineage>
</organism>
<feature type="domain" description="Protein kinase" evidence="5">
    <location>
        <begin position="9"/>
        <end position="271"/>
    </location>
</feature>
<keyword evidence="7" id="KW-1185">Reference proteome</keyword>
<dbReference type="Proteomes" id="UP000326354">
    <property type="component" value="Chromosome"/>
</dbReference>
<dbReference type="InterPro" id="IPR017441">
    <property type="entry name" value="Protein_kinase_ATP_BS"/>
</dbReference>
<evidence type="ECO:0000259" key="4">
    <source>
        <dbReference type="PROSITE" id="PS50006"/>
    </source>
</evidence>
<keyword evidence="6" id="KW-0808">Transferase</keyword>
<gene>
    <name evidence="6" type="ORF">UABAM_06461</name>
</gene>
<proteinExistence type="predicted"/>
<sequence>MIGSSFGKYEIISTIGKGSMGVVFHAKDPDGKEVALKLISSNENEHEDTSVARLRFNRESRYAMELQHPNIVKTFDTGEVDNTLYLACELVEGGSLEDVIAKGTLSELDCLKIGRQVLRALAKIHEFGLVHRDIKPGNILIHRDGTVKLSDLGLIRSTSSDRTMLTQQDNVVGTPYYLAPEQIYSPEEVDIRCDLYAVGVMIYECMTGNLPFNADGLVEILKQHLYAPVPPITNVEVRKEVFDFLCELMAKKPRKRPSSPNKALAKIEKLMLHYGKNIEDAIPELRKIDMQRVTSRIKKLELIANVKTRMQQAKFSIFNGREDYTIFIYGGGELSFGRNSTKEQATHVCLRLRPAKGNEGSTRKISGKHCKLVSKNNKSYFADTNSTYGTTVDGEKAQANAMIELQKHHQVNIAKVLDLNIYSIPSPNLVYSVENEGRSYLAPAIFVERPDNGAEHSYALVPGSFRLGIDSKGRLYPQSDGIIEIIYINNTLWLHNPSKSQCYALSPGKFSIGDSRITVSHIDAEDQK</sequence>
<dbReference type="InterPro" id="IPR011009">
    <property type="entry name" value="Kinase-like_dom_sf"/>
</dbReference>
<evidence type="ECO:0000256" key="2">
    <source>
        <dbReference type="ARBA" id="ARBA00022840"/>
    </source>
</evidence>
<dbReference type="AlphaFoldDB" id="A0A5S9IWY9"/>
<dbReference type="CDD" id="cd14014">
    <property type="entry name" value="STKc_PknB_like"/>
    <property type="match status" value="1"/>
</dbReference>
<protein>
    <submittedName>
        <fullName evidence="6">Serine/threonine protein kinase</fullName>
    </submittedName>
</protein>
<dbReference type="PROSITE" id="PS00108">
    <property type="entry name" value="PROTEIN_KINASE_ST"/>
    <property type="match status" value="1"/>
</dbReference>
<dbReference type="InterPro" id="IPR000719">
    <property type="entry name" value="Prot_kinase_dom"/>
</dbReference>
<dbReference type="PROSITE" id="PS00107">
    <property type="entry name" value="PROTEIN_KINASE_ATP"/>
    <property type="match status" value="1"/>
</dbReference>
<evidence type="ECO:0000256" key="1">
    <source>
        <dbReference type="ARBA" id="ARBA00022741"/>
    </source>
</evidence>
<reference evidence="6 7" key="1">
    <citation type="submission" date="2019-08" db="EMBL/GenBank/DDBJ databases">
        <title>Complete genome sequence of Candidatus Uab amorphum.</title>
        <authorList>
            <person name="Shiratori T."/>
            <person name="Suzuki S."/>
            <person name="Kakizawa Y."/>
            <person name="Ishida K."/>
        </authorList>
    </citation>
    <scope>NUCLEOTIDE SEQUENCE [LARGE SCALE GENOMIC DNA]</scope>
    <source>
        <strain evidence="6 7">SRT547</strain>
    </source>
</reference>
<dbReference type="PROSITE" id="PS50006">
    <property type="entry name" value="FHA_DOMAIN"/>
    <property type="match status" value="1"/>
</dbReference>
<keyword evidence="6" id="KW-0418">Kinase</keyword>
<dbReference type="KEGG" id="uam:UABAM_06461"/>
<evidence type="ECO:0000256" key="3">
    <source>
        <dbReference type="PROSITE-ProRule" id="PRU10141"/>
    </source>
</evidence>
<evidence type="ECO:0000313" key="6">
    <source>
        <dbReference type="EMBL" id="BBM88045.1"/>
    </source>
</evidence>
<accession>A0A5S9IWY9</accession>
<dbReference type="PROSITE" id="PS50011">
    <property type="entry name" value="PROTEIN_KINASE_DOM"/>
    <property type="match status" value="1"/>
</dbReference>